<evidence type="ECO:0000313" key="3">
    <source>
        <dbReference type="Proteomes" id="UP000828390"/>
    </source>
</evidence>
<comment type="caution">
    <text evidence="2">The sequence shown here is derived from an EMBL/GenBank/DDBJ whole genome shotgun (WGS) entry which is preliminary data.</text>
</comment>
<evidence type="ECO:0000313" key="2">
    <source>
        <dbReference type="EMBL" id="KAH3805798.1"/>
    </source>
</evidence>
<keyword evidence="3" id="KW-1185">Reference proteome</keyword>
<keyword evidence="1" id="KW-1133">Transmembrane helix</keyword>
<keyword evidence="1" id="KW-0812">Transmembrane</keyword>
<dbReference type="AlphaFoldDB" id="A0A9D4FZ98"/>
<protein>
    <submittedName>
        <fullName evidence="2">Uncharacterized protein</fullName>
    </submittedName>
</protein>
<sequence>MCSRTVKDAHGRPRHKYDCLRTLYGSYTDHPRSPRMLPSSRVVETQQCSLELPKTTVLVSRCPKDIDGRSKTYKDRHGATRRLHWPHATLAIWDWGLVLFTITLIINLINVSYYASVILSICYKIMDNSLAKYTHVQ</sequence>
<keyword evidence="1" id="KW-0472">Membrane</keyword>
<evidence type="ECO:0000256" key="1">
    <source>
        <dbReference type="SAM" id="Phobius"/>
    </source>
</evidence>
<reference evidence="2" key="2">
    <citation type="submission" date="2020-11" db="EMBL/GenBank/DDBJ databases">
        <authorList>
            <person name="McCartney M.A."/>
            <person name="Auch B."/>
            <person name="Kono T."/>
            <person name="Mallez S."/>
            <person name="Becker A."/>
            <person name="Gohl D.M."/>
            <person name="Silverstein K.A.T."/>
            <person name="Koren S."/>
            <person name="Bechman K.B."/>
            <person name="Herman A."/>
            <person name="Abrahante J.E."/>
            <person name="Garbe J."/>
        </authorList>
    </citation>
    <scope>NUCLEOTIDE SEQUENCE</scope>
    <source>
        <strain evidence="2">Duluth1</strain>
        <tissue evidence="2">Whole animal</tissue>
    </source>
</reference>
<name>A0A9D4FZ98_DREPO</name>
<dbReference type="EMBL" id="JAIWYP010000006">
    <property type="protein sequence ID" value="KAH3805798.1"/>
    <property type="molecule type" value="Genomic_DNA"/>
</dbReference>
<dbReference type="Proteomes" id="UP000828390">
    <property type="component" value="Unassembled WGS sequence"/>
</dbReference>
<organism evidence="2 3">
    <name type="scientific">Dreissena polymorpha</name>
    <name type="common">Zebra mussel</name>
    <name type="synonym">Mytilus polymorpha</name>
    <dbReference type="NCBI Taxonomy" id="45954"/>
    <lineage>
        <taxon>Eukaryota</taxon>
        <taxon>Metazoa</taxon>
        <taxon>Spiralia</taxon>
        <taxon>Lophotrochozoa</taxon>
        <taxon>Mollusca</taxon>
        <taxon>Bivalvia</taxon>
        <taxon>Autobranchia</taxon>
        <taxon>Heteroconchia</taxon>
        <taxon>Euheterodonta</taxon>
        <taxon>Imparidentia</taxon>
        <taxon>Neoheterodontei</taxon>
        <taxon>Myida</taxon>
        <taxon>Dreissenoidea</taxon>
        <taxon>Dreissenidae</taxon>
        <taxon>Dreissena</taxon>
    </lineage>
</organism>
<proteinExistence type="predicted"/>
<accession>A0A9D4FZ98</accession>
<feature type="transmembrane region" description="Helical" evidence="1">
    <location>
        <begin position="95"/>
        <end position="123"/>
    </location>
</feature>
<gene>
    <name evidence="2" type="ORF">DPMN_134106</name>
</gene>
<reference evidence="2" key="1">
    <citation type="journal article" date="2019" name="bioRxiv">
        <title>The Genome of the Zebra Mussel, Dreissena polymorpha: A Resource for Invasive Species Research.</title>
        <authorList>
            <person name="McCartney M.A."/>
            <person name="Auch B."/>
            <person name="Kono T."/>
            <person name="Mallez S."/>
            <person name="Zhang Y."/>
            <person name="Obille A."/>
            <person name="Becker A."/>
            <person name="Abrahante J.E."/>
            <person name="Garbe J."/>
            <person name="Badalamenti J.P."/>
            <person name="Herman A."/>
            <person name="Mangelson H."/>
            <person name="Liachko I."/>
            <person name="Sullivan S."/>
            <person name="Sone E.D."/>
            <person name="Koren S."/>
            <person name="Silverstein K.A.T."/>
            <person name="Beckman K.B."/>
            <person name="Gohl D.M."/>
        </authorList>
    </citation>
    <scope>NUCLEOTIDE SEQUENCE</scope>
    <source>
        <strain evidence="2">Duluth1</strain>
        <tissue evidence="2">Whole animal</tissue>
    </source>
</reference>